<comment type="caution">
    <text evidence="3">The sequence shown here is derived from an EMBL/GenBank/DDBJ whole genome shotgun (WGS) entry which is preliminary data.</text>
</comment>
<evidence type="ECO:0000313" key="5">
    <source>
        <dbReference type="EMBL" id="CAL4765757.1"/>
    </source>
</evidence>
<proteinExistence type="predicted"/>
<accession>A0A9P1BTJ9</accession>
<dbReference type="GO" id="GO:0017038">
    <property type="term" value="P:protein import"/>
    <property type="evidence" value="ECO:0007669"/>
    <property type="project" value="InterPro"/>
</dbReference>
<keyword evidence="1" id="KW-0175">Coiled coil</keyword>
<dbReference type="Gene3D" id="3.40.50.300">
    <property type="entry name" value="P-loop containing nucleotide triphosphate hydrolases"/>
    <property type="match status" value="1"/>
</dbReference>
<keyword evidence="6" id="KW-1185">Reference proteome</keyword>
<feature type="coiled-coil region" evidence="1">
    <location>
        <begin position="77"/>
        <end position="123"/>
    </location>
</feature>
<sequence length="155" mass="16764">MAWQALPSPLQGTCVSGCHLPVAPAKPSHKGPGYDAPVAKVLLAALDRPRRSRGAHVPRRIFESLAELTSSLTEAPEEQLRRRLDGRLQEINGLEARFAELSASQLTAEARALRARAARETLEALLPEAFALVREASKRTWDGLGLDGPGKNGEK</sequence>
<dbReference type="EMBL" id="CAMXCT020000413">
    <property type="protein sequence ID" value="CAL1131820.1"/>
    <property type="molecule type" value="Genomic_DNA"/>
</dbReference>
<dbReference type="Proteomes" id="UP001152797">
    <property type="component" value="Unassembled WGS sequence"/>
</dbReference>
<dbReference type="AlphaFoldDB" id="A0A9P1BTJ9"/>
<evidence type="ECO:0000313" key="4">
    <source>
        <dbReference type="EMBL" id="CAL1131820.1"/>
    </source>
</evidence>
<evidence type="ECO:0000313" key="3">
    <source>
        <dbReference type="EMBL" id="CAI3978445.1"/>
    </source>
</evidence>
<dbReference type="PROSITE" id="PS51196">
    <property type="entry name" value="SECA_MOTOR_DEAD"/>
    <property type="match status" value="1"/>
</dbReference>
<dbReference type="InterPro" id="IPR011115">
    <property type="entry name" value="SecA_DEAD"/>
</dbReference>
<evidence type="ECO:0000256" key="1">
    <source>
        <dbReference type="SAM" id="Coils"/>
    </source>
</evidence>
<dbReference type="InterPro" id="IPR027417">
    <property type="entry name" value="P-loop_NTPase"/>
</dbReference>
<evidence type="ECO:0000259" key="2">
    <source>
        <dbReference type="PROSITE" id="PS51196"/>
    </source>
</evidence>
<dbReference type="GO" id="GO:0016020">
    <property type="term" value="C:membrane"/>
    <property type="evidence" value="ECO:0007669"/>
    <property type="project" value="InterPro"/>
</dbReference>
<organism evidence="3">
    <name type="scientific">Cladocopium goreaui</name>
    <dbReference type="NCBI Taxonomy" id="2562237"/>
    <lineage>
        <taxon>Eukaryota</taxon>
        <taxon>Sar</taxon>
        <taxon>Alveolata</taxon>
        <taxon>Dinophyceae</taxon>
        <taxon>Suessiales</taxon>
        <taxon>Symbiodiniaceae</taxon>
        <taxon>Cladocopium</taxon>
    </lineage>
</organism>
<dbReference type="Pfam" id="PF07517">
    <property type="entry name" value="SecA_DEAD"/>
    <property type="match status" value="1"/>
</dbReference>
<reference evidence="4" key="2">
    <citation type="submission" date="2024-04" db="EMBL/GenBank/DDBJ databases">
        <authorList>
            <person name="Chen Y."/>
            <person name="Shah S."/>
            <person name="Dougan E. K."/>
            <person name="Thang M."/>
            <person name="Chan C."/>
        </authorList>
    </citation>
    <scope>NUCLEOTIDE SEQUENCE [LARGE SCALE GENOMIC DNA]</scope>
</reference>
<dbReference type="GO" id="GO:0005524">
    <property type="term" value="F:ATP binding"/>
    <property type="evidence" value="ECO:0007669"/>
    <property type="project" value="InterPro"/>
</dbReference>
<dbReference type="EMBL" id="CAMXCT030000413">
    <property type="protein sequence ID" value="CAL4765757.1"/>
    <property type="molecule type" value="Genomic_DNA"/>
</dbReference>
<dbReference type="InterPro" id="IPR014018">
    <property type="entry name" value="SecA_motor_DEAD"/>
</dbReference>
<evidence type="ECO:0000313" key="6">
    <source>
        <dbReference type="Proteomes" id="UP001152797"/>
    </source>
</evidence>
<gene>
    <name evidence="3" type="ORF">C1SCF055_LOCUS6497</name>
</gene>
<protein>
    <submittedName>
        <fullName evidence="5">Protein translocase subunit SecA 1</fullName>
    </submittedName>
</protein>
<dbReference type="EMBL" id="CAMXCT010000413">
    <property type="protein sequence ID" value="CAI3978445.1"/>
    <property type="molecule type" value="Genomic_DNA"/>
</dbReference>
<reference evidence="3" key="1">
    <citation type="submission" date="2022-10" db="EMBL/GenBank/DDBJ databases">
        <authorList>
            <person name="Chen Y."/>
            <person name="Dougan E. K."/>
            <person name="Chan C."/>
            <person name="Rhodes N."/>
            <person name="Thang M."/>
        </authorList>
    </citation>
    <scope>NUCLEOTIDE SEQUENCE</scope>
</reference>
<name>A0A9P1BTJ9_9DINO</name>
<feature type="domain" description="SecA family profile" evidence="2">
    <location>
        <begin position="66"/>
        <end position="155"/>
    </location>
</feature>